<evidence type="ECO:0000313" key="2">
    <source>
        <dbReference type="EMBL" id="RGM20628.1"/>
    </source>
</evidence>
<sequence>MSPGTPGCFLKAYEEVNGKRLYYKLSNYDSYRGVFGHECVNELIVSRVMDILRIPHVKYKLIHAQIIIDGKEQETWLSVSENFRKDNEEKLAYDLYYDLQKEGNESPLEFAIRNNWELYMYQMFCIDYLIANRDRHGSNLEVLRNDEDDSVRIAPLFDQGVSLLFSTYGNEKLLEETDVMRDFPVNNYIGSKSLEYNLSLIPKGYDLQIWKLKKEDQDYIFSGIKHVLSEGHRNKIWEMIWKRWCFFEQVRNQEK</sequence>
<evidence type="ECO:0008006" key="11">
    <source>
        <dbReference type="Google" id="ProtNLM"/>
    </source>
</evidence>
<protein>
    <recommendedName>
        <fullName evidence="11">HipA-like C-terminal domain-containing protein</fullName>
    </recommendedName>
</protein>
<comment type="caution">
    <text evidence="1">The sequence shown here is derived from an EMBL/GenBank/DDBJ whole genome shotgun (WGS) entry which is preliminary data.</text>
</comment>
<dbReference type="Proteomes" id="UP001212160">
    <property type="component" value="Unassembled WGS sequence"/>
</dbReference>
<name>A0A2N5NNK9_MEDGN</name>
<evidence type="ECO:0000313" key="7">
    <source>
        <dbReference type="Proteomes" id="UP000283992"/>
    </source>
</evidence>
<dbReference type="EMBL" id="QSIR01000035">
    <property type="protein sequence ID" value="RHD01738.1"/>
    <property type="molecule type" value="Genomic_DNA"/>
</dbReference>
<reference evidence="1" key="2">
    <citation type="submission" date="2023-01" db="EMBL/GenBank/DDBJ databases">
        <title>Human gut microbiome strain richness.</title>
        <authorList>
            <person name="Chen-Liaw A."/>
        </authorList>
    </citation>
    <scope>NUCLEOTIDE SEQUENCE</scope>
    <source>
        <strain evidence="1">RTP21484st1_H11_RTP21484_190118</strain>
    </source>
</reference>
<accession>A0A2N5NNK9</accession>
<evidence type="ECO:0000313" key="3">
    <source>
        <dbReference type="EMBL" id="RGQ70406.1"/>
    </source>
</evidence>
<dbReference type="EMBL" id="QSSX01000039">
    <property type="protein sequence ID" value="RGM20628.1"/>
    <property type="molecule type" value="Genomic_DNA"/>
</dbReference>
<dbReference type="RefSeq" id="WP_004840977.1">
    <property type="nucleotide sequence ID" value="NZ_CABHNE010000064.1"/>
</dbReference>
<gene>
    <name evidence="5" type="ORF">DW142_08575</name>
    <name evidence="4" type="ORF">DW812_16135</name>
    <name evidence="3" type="ORF">DWY88_03770</name>
    <name evidence="2" type="ORF">DXC31_13420</name>
    <name evidence="1" type="ORF">PNW85_12360</name>
</gene>
<dbReference type="Proteomes" id="UP000284472">
    <property type="component" value="Unassembled WGS sequence"/>
</dbReference>
<organism evidence="1 10">
    <name type="scientific">Mediterraneibacter gnavus</name>
    <name type="common">Ruminococcus gnavus</name>
    <dbReference type="NCBI Taxonomy" id="33038"/>
    <lineage>
        <taxon>Bacteria</taxon>
        <taxon>Bacillati</taxon>
        <taxon>Bacillota</taxon>
        <taxon>Clostridia</taxon>
        <taxon>Lachnospirales</taxon>
        <taxon>Lachnospiraceae</taxon>
        <taxon>Mediterraneibacter</taxon>
    </lineage>
</organism>
<dbReference type="Proteomes" id="UP000283992">
    <property type="component" value="Unassembled WGS sequence"/>
</dbReference>
<evidence type="ECO:0000313" key="1">
    <source>
        <dbReference type="EMBL" id="MDB8687455.1"/>
    </source>
</evidence>
<evidence type="ECO:0000313" key="5">
    <source>
        <dbReference type="EMBL" id="RHJ12508.1"/>
    </source>
</evidence>
<evidence type="ECO:0000313" key="6">
    <source>
        <dbReference type="Proteomes" id="UP000260808"/>
    </source>
</evidence>
<dbReference type="EMBL" id="JAQMLA010000038">
    <property type="protein sequence ID" value="MDB8687455.1"/>
    <property type="molecule type" value="Genomic_DNA"/>
</dbReference>
<proteinExistence type="predicted"/>
<dbReference type="AlphaFoldDB" id="A0A2N5NNK9"/>
<evidence type="ECO:0000313" key="8">
    <source>
        <dbReference type="Proteomes" id="UP000284472"/>
    </source>
</evidence>
<evidence type="ECO:0000313" key="9">
    <source>
        <dbReference type="Proteomes" id="UP000286137"/>
    </source>
</evidence>
<reference evidence="6 7" key="1">
    <citation type="submission" date="2018-08" db="EMBL/GenBank/DDBJ databases">
        <title>A genome reference for cultivated species of the human gut microbiota.</title>
        <authorList>
            <person name="Zou Y."/>
            <person name="Xue W."/>
            <person name="Luo G."/>
        </authorList>
    </citation>
    <scope>NUCLEOTIDE SEQUENCE [LARGE SCALE GENOMIC DNA]</scope>
    <source>
        <strain evidence="3 9">AF27-4BH</strain>
        <strain evidence="5 7">AM12-54</strain>
        <strain evidence="4 8">AM32-6</strain>
        <strain evidence="2 6">TF01-20-2</strain>
    </source>
</reference>
<dbReference type="EMBL" id="QRLN01000009">
    <property type="protein sequence ID" value="RHJ12508.1"/>
    <property type="molecule type" value="Genomic_DNA"/>
</dbReference>
<evidence type="ECO:0000313" key="10">
    <source>
        <dbReference type="Proteomes" id="UP001212160"/>
    </source>
</evidence>
<dbReference type="Proteomes" id="UP000286137">
    <property type="component" value="Unassembled WGS sequence"/>
</dbReference>
<dbReference type="EMBL" id="QRTJ01000004">
    <property type="protein sequence ID" value="RGQ70406.1"/>
    <property type="molecule type" value="Genomic_DNA"/>
</dbReference>
<evidence type="ECO:0000313" key="4">
    <source>
        <dbReference type="EMBL" id="RHD01738.1"/>
    </source>
</evidence>
<dbReference type="Proteomes" id="UP000260808">
    <property type="component" value="Unassembled WGS sequence"/>
</dbReference>
<dbReference type="Gene3D" id="1.10.1070.20">
    <property type="match status" value="1"/>
</dbReference>